<evidence type="ECO:0000259" key="4">
    <source>
        <dbReference type="Pfam" id="PF04082"/>
    </source>
</evidence>
<dbReference type="InterPro" id="IPR050613">
    <property type="entry name" value="Sec_Metabolite_Reg"/>
</dbReference>
<dbReference type="Pfam" id="PF04082">
    <property type="entry name" value="Fungal_trans"/>
    <property type="match status" value="1"/>
</dbReference>
<feature type="compositionally biased region" description="Polar residues" evidence="3">
    <location>
        <begin position="43"/>
        <end position="58"/>
    </location>
</feature>
<organism evidence="5 6">
    <name type="scientific">Fusarium sarcochroum</name>
    <dbReference type="NCBI Taxonomy" id="1208366"/>
    <lineage>
        <taxon>Eukaryota</taxon>
        <taxon>Fungi</taxon>
        <taxon>Dikarya</taxon>
        <taxon>Ascomycota</taxon>
        <taxon>Pezizomycotina</taxon>
        <taxon>Sordariomycetes</taxon>
        <taxon>Hypocreomycetidae</taxon>
        <taxon>Hypocreales</taxon>
        <taxon>Nectriaceae</taxon>
        <taxon>Fusarium</taxon>
        <taxon>Fusarium lateritium species complex</taxon>
    </lineage>
</organism>
<gene>
    <name evidence="5" type="ORF">FSARC_14114</name>
</gene>
<dbReference type="AlphaFoldDB" id="A0A8H4WR59"/>
<dbReference type="GO" id="GO:0006351">
    <property type="term" value="P:DNA-templated transcription"/>
    <property type="evidence" value="ECO:0007669"/>
    <property type="project" value="InterPro"/>
</dbReference>
<feature type="domain" description="Xylanolytic transcriptional activator regulatory" evidence="4">
    <location>
        <begin position="186"/>
        <end position="341"/>
    </location>
</feature>
<evidence type="ECO:0000313" key="5">
    <source>
        <dbReference type="EMBL" id="KAF4946804.1"/>
    </source>
</evidence>
<dbReference type="GO" id="GO:0005634">
    <property type="term" value="C:nucleus"/>
    <property type="evidence" value="ECO:0007669"/>
    <property type="project" value="UniProtKB-SubCell"/>
</dbReference>
<name>A0A8H4WR59_9HYPO</name>
<dbReference type="InterPro" id="IPR007219">
    <property type="entry name" value="XnlR_reg_dom"/>
</dbReference>
<dbReference type="GO" id="GO:0008270">
    <property type="term" value="F:zinc ion binding"/>
    <property type="evidence" value="ECO:0007669"/>
    <property type="project" value="InterPro"/>
</dbReference>
<accession>A0A8H4WR59</accession>
<comment type="caution">
    <text evidence="5">The sequence shown here is derived from an EMBL/GenBank/DDBJ whole genome shotgun (WGS) entry which is preliminary data.</text>
</comment>
<feature type="region of interest" description="Disordered" evidence="3">
    <location>
        <begin position="34"/>
        <end position="91"/>
    </location>
</feature>
<keyword evidence="6" id="KW-1185">Reference proteome</keyword>
<evidence type="ECO:0000256" key="1">
    <source>
        <dbReference type="ARBA" id="ARBA00004123"/>
    </source>
</evidence>
<comment type="subcellular location">
    <subcellularLocation>
        <location evidence="1">Nucleus</location>
    </subcellularLocation>
</comment>
<evidence type="ECO:0000256" key="3">
    <source>
        <dbReference type="SAM" id="MobiDB-lite"/>
    </source>
</evidence>
<reference evidence="5" key="1">
    <citation type="journal article" date="2020" name="BMC Genomics">
        <title>Correction to: Identification and distribution of gene clusters required for synthesis of sphingolipid metabolism inhibitors in diverse species of the filamentous fungus Fusarium.</title>
        <authorList>
            <person name="Kim H.S."/>
            <person name="Lohmar J.M."/>
            <person name="Busman M."/>
            <person name="Brown D.W."/>
            <person name="Naumann T.A."/>
            <person name="Divon H.H."/>
            <person name="Lysoe E."/>
            <person name="Uhlig S."/>
            <person name="Proctor R.H."/>
        </authorList>
    </citation>
    <scope>NUCLEOTIDE SEQUENCE</scope>
    <source>
        <strain evidence="5">NRRL 20472</strain>
    </source>
</reference>
<dbReference type="EMBL" id="JABEXW010001140">
    <property type="protein sequence ID" value="KAF4946804.1"/>
    <property type="molecule type" value="Genomic_DNA"/>
</dbReference>
<dbReference type="PANTHER" id="PTHR31001:SF90">
    <property type="entry name" value="CENTROMERE DNA-BINDING PROTEIN COMPLEX CBF3 SUBUNIT B"/>
    <property type="match status" value="1"/>
</dbReference>
<dbReference type="Proteomes" id="UP000622797">
    <property type="component" value="Unassembled WGS sequence"/>
</dbReference>
<dbReference type="PANTHER" id="PTHR31001">
    <property type="entry name" value="UNCHARACTERIZED TRANSCRIPTIONAL REGULATORY PROTEIN"/>
    <property type="match status" value="1"/>
</dbReference>
<evidence type="ECO:0000256" key="2">
    <source>
        <dbReference type="ARBA" id="ARBA00023242"/>
    </source>
</evidence>
<sequence length="498" mass="56552">MPSLRSVRSSQRSVLVCTNCARRKADQCQREQVAVVTRRSTARSRPSNTLQGTRSPSLPISEAGNPTGASPTPADLDTVSGLVPSTAATVGPSTDDAFPSITHQSLEQLLGSLSTPTLTPETRMTNEAAAALEFLAHGRRNVLNRFVGRESAPADGSVDKWDAVLPVDDAHALLALHQTHLTWMHNVVHMPTFRREFDENVPHKECDRTWIALYYALLSQTLYHIDSNYASSLPHPTTVQDNIETSRALFDKSIETLHQAKFMDRHKLASVQTICLLVQVAHNFDKSDLICVLISSGIRIAQCMNLHRLGPDRPVTSSNNSYGSVDEIINREVRKRVWWFLVRYDWLQIPFQNTCQIYMSQFNTPMPSNCHDDVSRMVKNSMVDSQPNDICTSNTWTNCLSQLAILMWKYQDRVSRVGTPKGDTDHMMDLYNQVIRADGELKDLYSAWSPALRTLYAVWLWRMMMAWKLILLKLTRLSFRMDRTFGKVLWESHWRATY</sequence>
<dbReference type="GO" id="GO:0003677">
    <property type="term" value="F:DNA binding"/>
    <property type="evidence" value="ECO:0007669"/>
    <property type="project" value="InterPro"/>
</dbReference>
<dbReference type="OrthoDB" id="410267at2759"/>
<keyword evidence="2" id="KW-0539">Nucleus</keyword>
<proteinExistence type="predicted"/>
<protein>
    <recommendedName>
        <fullName evidence="4">Xylanolytic transcriptional activator regulatory domain-containing protein</fullName>
    </recommendedName>
</protein>
<evidence type="ECO:0000313" key="6">
    <source>
        <dbReference type="Proteomes" id="UP000622797"/>
    </source>
</evidence>
<reference evidence="5" key="2">
    <citation type="submission" date="2020-05" db="EMBL/GenBank/DDBJ databases">
        <authorList>
            <person name="Kim H.-S."/>
            <person name="Proctor R.H."/>
            <person name="Brown D.W."/>
        </authorList>
    </citation>
    <scope>NUCLEOTIDE SEQUENCE</scope>
    <source>
        <strain evidence="5">NRRL 20472</strain>
    </source>
</reference>
<dbReference type="CDD" id="cd12148">
    <property type="entry name" value="fungal_TF_MHR"/>
    <property type="match status" value="1"/>
</dbReference>